<organism evidence="1 2">
    <name type="scientific">Pleuronectes platessa</name>
    <name type="common">European plaice</name>
    <dbReference type="NCBI Taxonomy" id="8262"/>
    <lineage>
        <taxon>Eukaryota</taxon>
        <taxon>Metazoa</taxon>
        <taxon>Chordata</taxon>
        <taxon>Craniata</taxon>
        <taxon>Vertebrata</taxon>
        <taxon>Euteleostomi</taxon>
        <taxon>Actinopterygii</taxon>
        <taxon>Neopterygii</taxon>
        <taxon>Teleostei</taxon>
        <taxon>Neoteleostei</taxon>
        <taxon>Acanthomorphata</taxon>
        <taxon>Carangaria</taxon>
        <taxon>Pleuronectiformes</taxon>
        <taxon>Pleuronectoidei</taxon>
        <taxon>Pleuronectidae</taxon>
        <taxon>Pleuronectes</taxon>
    </lineage>
</organism>
<reference evidence="1" key="1">
    <citation type="submission" date="2020-03" db="EMBL/GenBank/DDBJ databases">
        <authorList>
            <person name="Weist P."/>
        </authorList>
    </citation>
    <scope>NUCLEOTIDE SEQUENCE</scope>
</reference>
<dbReference type="EMBL" id="CADEAL010004218">
    <property type="protein sequence ID" value="CAB1454598.1"/>
    <property type="molecule type" value="Genomic_DNA"/>
</dbReference>
<name>A0A9N7VSS1_PLEPL</name>
<evidence type="ECO:0000313" key="2">
    <source>
        <dbReference type="Proteomes" id="UP001153269"/>
    </source>
</evidence>
<dbReference type="AlphaFoldDB" id="A0A9N7VSS1"/>
<evidence type="ECO:0000313" key="1">
    <source>
        <dbReference type="EMBL" id="CAB1454598.1"/>
    </source>
</evidence>
<accession>A0A9N7VSS1</accession>
<keyword evidence="2" id="KW-1185">Reference proteome</keyword>
<protein>
    <submittedName>
        <fullName evidence="1">Uncharacterized protein</fullName>
    </submittedName>
</protein>
<dbReference type="Proteomes" id="UP001153269">
    <property type="component" value="Unassembled WGS sequence"/>
</dbReference>
<gene>
    <name evidence="1" type="ORF">PLEPLA_LOCUS42364</name>
</gene>
<comment type="caution">
    <text evidence="1">The sequence shown here is derived from an EMBL/GenBank/DDBJ whole genome shotgun (WGS) entry which is preliminary data.</text>
</comment>
<sequence>MSISPFTVILPHLPSVPSGSPRLPPSLPPSLPYLLLPNPSSAASASSSSLSVIPPSHSICFSLPFQPTDLVQDGCVSELVSKQLRDDNDRVFTFSTSLVCTRTAVRASNLCFDWILKKQCFKSTKSRLVRKREKVFEVPASSVSHIKKET</sequence>
<proteinExistence type="predicted"/>